<dbReference type="Proteomes" id="UP000095453">
    <property type="component" value="Unassembled WGS sequence"/>
</dbReference>
<evidence type="ECO:0000313" key="8">
    <source>
        <dbReference type="EMBL" id="RHF00329.1"/>
    </source>
</evidence>
<dbReference type="Proteomes" id="UP000285820">
    <property type="component" value="Unassembled WGS sequence"/>
</dbReference>
<proteinExistence type="predicted"/>
<evidence type="ECO:0000313" key="13">
    <source>
        <dbReference type="Proteomes" id="UP000266391"/>
    </source>
</evidence>
<evidence type="ECO:0000313" key="5">
    <source>
        <dbReference type="EMBL" id="RGQ55878.1"/>
    </source>
</evidence>
<dbReference type="EMBL" id="CYXX01000037">
    <property type="protein sequence ID" value="CUN29253.1"/>
    <property type="molecule type" value="Genomic_DNA"/>
</dbReference>
<evidence type="ECO:0000313" key="7">
    <source>
        <dbReference type="EMBL" id="RHC99486.1"/>
    </source>
</evidence>
<evidence type="ECO:0000313" key="14">
    <source>
        <dbReference type="Proteomes" id="UP000283701"/>
    </source>
</evidence>
<feature type="domain" description="PLD phosphodiesterase" evidence="1">
    <location>
        <begin position="377"/>
        <end position="404"/>
    </location>
</feature>
<dbReference type="SUPFAM" id="SSF56024">
    <property type="entry name" value="Phospholipase D/nuclease"/>
    <property type="match status" value="2"/>
</dbReference>
<dbReference type="OrthoDB" id="9814092at2"/>
<dbReference type="PANTHER" id="PTHR21248:SF12">
    <property type="entry name" value="CARDIOLIPIN SYNTHASE C"/>
    <property type="match status" value="1"/>
</dbReference>
<dbReference type="Pfam" id="PF13091">
    <property type="entry name" value="PLDc_2"/>
    <property type="match status" value="2"/>
</dbReference>
<dbReference type="PANTHER" id="PTHR21248">
    <property type="entry name" value="CARDIOLIPIN SYNTHASE"/>
    <property type="match status" value="1"/>
</dbReference>
<organism evidence="2 10">
    <name type="scientific">Roseburia inulinivorans</name>
    <dbReference type="NCBI Taxonomy" id="360807"/>
    <lineage>
        <taxon>Bacteria</taxon>
        <taxon>Bacillati</taxon>
        <taxon>Bacillota</taxon>
        <taxon>Clostridia</taxon>
        <taxon>Lachnospirales</taxon>
        <taxon>Lachnospiraceae</taxon>
        <taxon>Roseburia</taxon>
    </lineage>
</organism>
<reference evidence="10" key="2">
    <citation type="submission" date="2015-05" db="EMBL/GenBank/DDBJ databases">
        <authorList>
            <consortium name="Pathogen Informatics"/>
        </authorList>
    </citation>
    <scope>NUCLEOTIDE SEQUENCE [LARGE SCALE GENOMIC DNA]</scope>
    <source>
        <strain evidence="4 11">2789STDY5608835</strain>
        <strain evidence="3 12">2789STDY5608887</strain>
        <strain evidence="10">L1-83</strain>
    </source>
</reference>
<dbReference type="EMBL" id="QRTF01000001">
    <property type="protein sequence ID" value="RGQ55878.1"/>
    <property type="molecule type" value="Genomic_DNA"/>
</dbReference>
<dbReference type="InterPro" id="IPR025202">
    <property type="entry name" value="PLD-like_dom"/>
</dbReference>
<evidence type="ECO:0000313" key="12">
    <source>
        <dbReference type="Proteomes" id="UP000095453"/>
    </source>
</evidence>
<dbReference type="EMBL" id="CYYR01000013">
    <property type="protein sequence ID" value="CUO05750.1"/>
    <property type="molecule type" value="Genomic_DNA"/>
</dbReference>
<reference evidence="2" key="1">
    <citation type="submission" date="2015-05" db="EMBL/GenBank/DDBJ databases">
        <authorList>
            <person name="Wang D.B."/>
            <person name="Wang M."/>
        </authorList>
    </citation>
    <scope>NUCLEOTIDE SEQUENCE [LARGE SCALE GENOMIC DNA]</scope>
    <source>
        <strain evidence="2">L1-83</strain>
    </source>
</reference>
<evidence type="ECO:0000313" key="4">
    <source>
        <dbReference type="EMBL" id="CUO05750.1"/>
    </source>
</evidence>
<dbReference type="Proteomes" id="UP000049828">
    <property type="component" value="Unassembled WGS sequence"/>
</dbReference>
<protein>
    <submittedName>
        <fullName evidence="3">Cardiolipin synthase</fullName>
        <ecNumber evidence="3">2.7.8.-</ecNumber>
    </submittedName>
    <submittedName>
        <fullName evidence="5">Phospholipase D family protein</fullName>
    </submittedName>
</protein>
<dbReference type="GO" id="GO:0030572">
    <property type="term" value="F:phosphatidyltransferase activity"/>
    <property type="evidence" value="ECO:0007669"/>
    <property type="project" value="UniProtKB-ARBA"/>
</dbReference>
<evidence type="ECO:0000313" key="3">
    <source>
        <dbReference type="EMBL" id="CUN29253.1"/>
    </source>
</evidence>
<dbReference type="Gene3D" id="3.30.870.10">
    <property type="entry name" value="Endonuclease Chain A"/>
    <property type="match status" value="2"/>
</dbReference>
<dbReference type="EMBL" id="CVRS01000131">
    <property type="protein sequence ID" value="CRL43387.1"/>
    <property type="molecule type" value="Genomic_DNA"/>
</dbReference>
<dbReference type="Proteomes" id="UP000095395">
    <property type="component" value="Unassembled WGS sequence"/>
</dbReference>
<dbReference type="STRING" id="360807.ERS852392_02048"/>
<name>A0A0M6X2V9_9FIRM</name>
<evidence type="ECO:0000313" key="6">
    <source>
        <dbReference type="EMBL" id="RGR70370.1"/>
    </source>
</evidence>
<sequence length="477" mass="55507">MKKYKICRILLVILAIFLCVAFYELLGICVAYKKQPEVSNTTKKETKNGSWNECSENTERAVIIEKNPEALLQRVRLIKNAKKEIILSTFAFQSDESGKLILGALHDAADRGVHIRLLVDGMESWIDMEGNPYFYGLSSHENVEIKLYNKANPLKPWKMMGRMHDKYLIADGKRYILGGRNTYNYFLGDFPGHKNYDRDVLVVCDEPEKENSVNQLLEYFETIWEQEDSGYFHDNKKLANRKSVKNAVLELQNGYQKYFEENKERICDTDYTDETFETEKIALVSNPIHTGSKEPVVWYQLGELMKNAKNRVKIHTPYIICNDMMYNTWEEIAENVSDFSIMTNSVANNGNPFGAADYAKNRNRILSTGINIWEYEGGYSYHGKSILIDDDLSVIGSFNMDMRSAYLDTELMLVIRSKDINKQLEEGMMEYERVSRQVLEDGTYRDPYHVEPIELTKKRQRKIFLVQHLLGWARYLF</sequence>
<reference evidence="13 14" key="3">
    <citation type="submission" date="2018-08" db="EMBL/GenBank/DDBJ databases">
        <title>A genome reference for cultivated species of the human gut microbiota.</title>
        <authorList>
            <person name="Zou Y."/>
            <person name="Xue W."/>
            <person name="Luo G."/>
        </authorList>
    </citation>
    <scope>NUCLEOTIDE SEQUENCE [LARGE SCALE GENOMIC DNA]</scope>
    <source>
        <strain evidence="6 16">AF24-4</strain>
        <strain evidence="5 15">AF28-15</strain>
        <strain evidence="9 14">AM23-23AC</strain>
        <strain evidence="8 17">AM27-11</strain>
        <strain evidence="7 13">AM32-8LB</strain>
    </source>
</reference>
<dbReference type="Proteomes" id="UP000286271">
    <property type="component" value="Unassembled WGS sequence"/>
</dbReference>
<evidence type="ECO:0000313" key="2">
    <source>
        <dbReference type="EMBL" id="CRL43387.1"/>
    </source>
</evidence>
<dbReference type="AlphaFoldDB" id="A0A0M6X2V9"/>
<dbReference type="CDD" id="cd09113">
    <property type="entry name" value="PLDc_ymdC_like_2"/>
    <property type="match status" value="1"/>
</dbReference>
<evidence type="ECO:0000313" key="17">
    <source>
        <dbReference type="Proteomes" id="UP000286271"/>
    </source>
</evidence>
<dbReference type="RefSeq" id="WP_055040610.1">
    <property type="nucleotide sequence ID" value="NZ_CVRS01000131.1"/>
</dbReference>
<dbReference type="GO" id="GO:0032049">
    <property type="term" value="P:cardiolipin biosynthetic process"/>
    <property type="evidence" value="ECO:0007669"/>
    <property type="project" value="UniProtKB-ARBA"/>
</dbReference>
<dbReference type="CDD" id="cd09111">
    <property type="entry name" value="PLDc_ymdC_like_1"/>
    <property type="match status" value="1"/>
</dbReference>
<evidence type="ECO:0000313" key="10">
    <source>
        <dbReference type="Proteomes" id="UP000049828"/>
    </source>
</evidence>
<dbReference type="InterPro" id="IPR001736">
    <property type="entry name" value="PLipase_D/transphosphatidylase"/>
</dbReference>
<accession>A0A0M6X2V9</accession>
<dbReference type="EMBL" id="QSKW01000001">
    <property type="protein sequence ID" value="RHF00329.1"/>
    <property type="molecule type" value="Genomic_DNA"/>
</dbReference>
<dbReference type="Proteomes" id="UP000266391">
    <property type="component" value="Unassembled WGS sequence"/>
</dbReference>
<feature type="domain" description="PLD phosphodiesterase" evidence="1">
    <location>
        <begin position="159"/>
        <end position="181"/>
    </location>
</feature>
<dbReference type="EMBL" id="QRUN01000003">
    <property type="protein sequence ID" value="RGR70370.1"/>
    <property type="molecule type" value="Genomic_DNA"/>
</dbReference>
<evidence type="ECO:0000313" key="16">
    <source>
        <dbReference type="Proteomes" id="UP000285820"/>
    </source>
</evidence>
<dbReference type="EMBL" id="QSIQ01000035">
    <property type="protein sequence ID" value="RHC99486.1"/>
    <property type="molecule type" value="Genomic_DNA"/>
</dbReference>
<keyword evidence="10" id="KW-1185">Reference proteome</keyword>
<evidence type="ECO:0000259" key="1">
    <source>
        <dbReference type="PROSITE" id="PS50035"/>
    </source>
</evidence>
<dbReference type="SMART" id="SM00155">
    <property type="entry name" value="PLDc"/>
    <property type="match status" value="2"/>
</dbReference>
<dbReference type="PROSITE" id="PS50035">
    <property type="entry name" value="PLD"/>
    <property type="match status" value="2"/>
</dbReference>
<dbReference type="EC" id="2.7.8.-" evidence="3"/>
<gene>
    <name evidence="4" type="primary">cls_1</name>
    <name evidence="3" type="synonym">cls_2</name>
    <name evidence="9" type="ORF">DW654_11745</name>
    <name evidence="8" type="ORF">DW707_00115</name>
    <name evidence="7" type="ORF">DW813_15230</name>
    <name evidence="6" type="ORF">DWY29_03685</name>
    <name evidence="5" type="ORF">DWY96_00765</name>
    <name evidence="4" type="ORF">ERS852392_02048</name>
    <name evidence="3" type="ORF">ERS852444_03275</name>
    <name evidence="2" type="ORF">RIL183_10011</name>
</gene>
<dbReference type="Proteomes" id="UP000283738">
    <property type="component" value="Unassembled WGS sequence"/>
</dbReference>
<dbReference type="EMBL" id="QRHP01000014">
    <property type="protein sequence ID" value="RHF82876.1"/>
    <property type="molecule type" value="Genomic_DNA"/>
</dbReference>
<dbReference type="Proteomes" id="UP000283701">
    <property type="component" value="Unassembled WGS sequence"/>
</dbReference>
<keyword evidence="3" id="KW-0808">Transferase</keyword>
<evidence type="ECO:0000313" key="15">
    <source>
        <dbReference type="Proteomes" id="UP000283738"/>
    </source>
</evidence>
<evidence type="ECO:0000313" key="11">
    <source>
        <dbReference type="Proteomes" id="UP000095395"/>
    </source>
</evidence>
<evidence type="ECO:0000313" key="9">
    <source>
        <dbReference type="EMBL" id="RHF82876.1"/>
    </source>
</evidence>